<feature type="region of interest" description="Disordered" evidence="1">
    <location>
        <begin position="1"/>
        <end position="62"/>
    </location>
</feature>
<proteinExistence type="predicted"/>
<keyword evidence="3" id="KW-1185">Reference proteome</keyword>
<protein>
    <submittedName>
        <fullName evidence="2">Uncharacterized protein</fullName>
    </submittedName>
</protein>
<dbReference type="Proteomes" id="UP000637383">
    <property type="component" value="Unassembled WGS sequence"/>
</dbReference>
<organism evidence="2 3">
    <name type="scientific">Nostoc paludosum FACHB-159</name>
    <dbReference type="NCBI Taxonomy" id="2692908"/>
    <lineage>
        <taxon>Bacteria</taxon>
        <taxon>Bacillati</taxon>
        <taxon>Cyanobacteriota</taxon>
        <taxon>Cyanophyceae</taxon>
        <taxon>Nostocales</taxon>
        <taxon>Nostocaceae</taxon>
        <taxon>Nostoc</taxon>
    </lineage>
</organism>
<feature type="compositionally biased region" description="Low complexity" evidence="1">
    <location>
        <begin position="17"/>
        <end position="29"/>
    </location>
</feature>
<evidence type="ECO:0000256" key="1">
    <source>
        <dbReference type="SAM" id="MobiDB-lite"/>
    </source>
</evidence>
<dbReference type="EMBL" id="JACJTU010000006">
    <property type="protein sequence ID" value="MBD2734021.1"/>
    <property type="molecule type" value="Genomic_DNA"/>
</dbReference>
<accession>A0ABR8K597</accession>
<sequence>MGHGAWSIGHGDEGRTNNNSSLSSQSVNSQHPNARCPMPNAHPSIHSSSSKSVSQLAVAASL</sequence>
<comment type="caution">
    <text evidence="2">The sequence shown here is derived from an EMBL/GenBank/DDBJ whole genome shotgun (WGS) entry which is preliminary data.</text>
</comment>
<evidence type="ECO:0000313" key="2">
    <source>
        <dbReference type="EMBL" id="MBD2734021.1"/>
    </source>
</evidence>
<gene>
    <name evidence="2" type="ORF">H6H03_08850</name>
</gene>
<evidence type="ECO:0000313" key="3">
    <source>
        <dbReference type="Proteomes" id="UP000637383"/>
    </source>
</evidence>
<name>A0ABR8K597_9NOSO</name>
<feature type="compositionally biased region" description="Low complexity" evidence="1">
    <location>
        <begin position="41"/>
        <end position="62"/>
    </location>
</feature>
<reference evidence="2 3" key="1">
    <citation type="journal article" date="2020" name="ISME J.">
        <title>Comparative genomics reveals insights into cyanobacterial evolution and habitat adaptation.</title>
        <authorList>
            <person name="Chen M.Y."/>
            <person name="Teng W.K."/>
            <person name="Zhao L."/>
            <person name="Hu C.X."/>
            <person name="Zhou Y.K."/>
            <person name="Han B.P."/>
            <person name="Song L.R."/>
            <person name="Shu W.S."/>
        </authorList>
    </citation>
    <scope>NUCLEOTIDE SEQUENCE [LARGE SCALE GENOMIC DNA]</scope>
    <source>
        <strain evidence="2 3">FACHB-159</strain>
    </source>
</reference>